<reference evidence="2 3" key="1">
    <citation type="submission" date="2016-10" db="EMBL/GenBank/DDBJ databases">
        <authorList>
            <person name="de Groot N.N."/>
        </authorList>
    </citation>
    <scope>NUCLEOTIDE SEQUENCE [LARGE SCALE GENOMIC DNA]</scope>
    <source>
        <strain evidence="2 3">DSM 6793</strain>
    </source>
</reference>
<dbReference type="RefSeq" id="WP_143083922.1">
    <property type="nucleotide sequence ID" value="NZ_FOLE01000004.1"/>
</dbReference>
<dbReference type="Proteomes" id="UP000199514">
    <property type="component" value="Unassembled WGS sequence"/>
</dbReference>
<keyword evidence="1" id="KW-0812">Transmembrane</keyword>
<organism evidence="2 3">
    <name type="scientific">Flexibacter flexilis DSM 6793</name>
    <dbReference type="NCBI Taxonomy" id="927664"/>
    <lineage>
        <taxon>Bacteria</taxon>
        <taxon>Pseudomonadati</taxon>
        <taxon>Bacteroidota</taxon>
        <taxon>Cytophagia</taxon>
        <taxon>Cytophagales</taxon>
        <taxon>Flexibacteraceae</taxon>
        <taxon>Flexibacter</taxon>
    </lineage>
</organism>
<keyword evidence="1" id="KW-1133">Transmembrane helix</keyword>
<feature type="transmembrane region" description="Helical" evidence="1">
    <location>
        <begin position="202"/>
        <end position="219"/>
    </location>
</feature>
<evidence type="ECO:0000313" key="3">
    <source>
        <dbReference type="Proteomes" id="UP000199514"/>
    </source>
</evidence>
<dbReference type="OrthoDB" id="705212at2"/>
<gene>
    <name evidence="2" type="ORF">SAMN05421780_104176</name>
</gene>
<feature type="transmembrane region" description="Helical" evidence="1">
    <location>
        <begin position="71"/>
        <end position="93"/>
    </location>
</feature>
<dbReference type="EMBL" id="FOLE01000004">
    <property type="protein sequence ID" value="SFC30251.1"/>
    <property type="molecule type" value="Genomic_DNA"/>
</dbReference>
<protein>
    <submittedName>
        <fullName evidence="2">Uncharacterized protein</fullName>
    </submittedName>
</protein>
<accession>A0A1I1I2D4</accession>
<evidence type="ECO:0000256" key="1">
    <source>
        <dbReference type="SAM" id="Phobius"/>
    </source>
</evidence>
<feature type="transmembrane region" description="Helical" evidence="1">
    <location>
        <begin position="20"/>
        <end position="41"/>
    </location>
</feature>
<keyword evidence="3" id="KW-1185">Reference proteome</keyword>
<keyword evidence="1" id="KW-0472">Membrane</keyword>
<proteinExistence type="predicted"/>
<name>A0A1I1I2D4_9BACT</name>
<evidence type="ECO:0000313" key="2">
    <source>
        <dbReference type="EMBL" id="SFC30251.1"/>
    </source>
</evidence>
<dbReference type="AlphaFoldDB" id="A0A1I1I2D4"/>
<sequence length="222" mass="25530">MKENLKYIVKLSSVALFSFLKINILATFSTVVVAIMGFILLTKNIDAGHSAHTSAIPFLILTFFARPVGSILWYLVCIGSPFLFFALGNKYILQKLSHKIITEKSENLINPLLDRILEKFKAKQPNVLRTAGDFSLEKLKLIQDIKTDKAENKWLRKIIVFGLQKVQLDDVDFNQENQSFTNIIKVKTIQSLENISQPSRKLIWMLIAIQWIILVFIWLTKY</sequence>